<feature type="transmembrane region" description="Helical" evidence="5">
    <location>
        <begin position="90"/>
        <end position="116"/>
    </location>
</feature>
<accession>A0A9W8AY58</accession>
<organism evidence="6 7">
    <name type="scientific">Dimargaris verticillata</name>
    <dbReference type="NCBI Taxonomy" id="2761393"/>
    <lineage>
        <taxon>Eukaryota</taxon>
        <taxon>Fungi</taxon>
        <taxon>Fungi incertae sedis</taxon>
        <taxon>Zoopagomycota</taxon>
        <taxon>Kickxellomycotina</taxon>
        <taxon>Dimargaritomycetes</taxon>
        <taxon>Dimargaritales</taxon>
        <taxon>Dimargaritaceae</taxon>
        <taxon>Dimargaris</taxon>
    </lineage>
</organism>
<evidence type="ECO:0000313" key="7">
    <source>
        <dbReference type="Proteomes" id="UP001151582"/>
    </source>
</evidence>
<evidence type="ECO:0000256" key="1">
    <source>
        <dbReference type="ARBA" id="ARBA00004141"/>
    </source>
</evidence>
<feature type="transmembrane region" description="Helical" evidence="5">
    <location>
        <begin position="136"/>
        <end position="160"/>
    </location>
</feature>
<dbReference type="Pfam" id="PF13520">
    <property type="entry name" value="AA_permease_2"/>
    <property type="match status" value="1"/>
</dbReference>
<keyword evidence="3 5" id="KW-1133">Transmembrane helix</keyword>
<evidence type="ECO:0000313" key="6">
    <source>
        <dbReference type="EMBL" id="KAJ1968321.1"/>
    </source>
</evidence>
<evidence type="ECO:0000256" key="2">
    <source>
        <dbReference type="ARBA" id="ARBA00022692"/>
    </source>
</evidence>
<protein>
    <recommendedName>
        <fullName evidence="8">Amino acid/polyamine transporter I</fullName>
    </recommendedName>
</protein>
<dbReference type="InterPro" id="IPR002293">
    <property type="entry name" value="AA/rel_permease1"/>
</dbReference>
<feature type="transmembrane region" description="Helical" evidence="5">
    <location>
        <begin position="191"/>
        <end position="211"/>
    </location>
</feature>
<evidence type="ECO:0000256" key="3">
    <source>
        <dbReference type="ARBA" id="ARBA00022989"/>
    </source>
</evidence>
<feature type="non-terminal residue" evidence="6">
    <location>
        <position position="1"/>
    </location>
</feature>
<dbReference type="GO" id="GO:0016020">
    <property type="term" value="C:membrane"/>
    <property type="evidence" value="ECO:0007669"/>
    <property type="project" value="UniProtKB-SubCell"/>
</dbReference>
<sequence>VLSIRWSLRLQTGITWLKLATLALIAITGLVVLTGATSIPISPLWKTGFQGMPTSGQKVSSTLFRILWAYDGWRGLNLCLGELKNPRRNLVISTAGGVGIITILYCLTVMSFFTVITMEDAIESKVVLAGVWGTKAFGPAFGHVVIPIAISVSSVGAILANIFPFSRVIVEASKAGYIPCSSVWTRVHPRWNTPLASICLALALSLAYHLAPPPGDAFDLLLDITGYPNWLFVGTTIAGLVYLRYSEPKRERTFRVWLPLAFVFIAVAVFLTVFPFVPPESGKIMSDHGVPYFTPPLVAILVIALGSVTWFFRVHRARRNVAQ</sequence>
<evidence type="ECO:0008006" key="8">
    <source>
        <dbReference type="Google" id="ProtNLM"/>
    </source>
</evidence>
<keyword evidence="4 5" id="KW-0472">Membrane</keyword>
<feature type="transmembrane region" description="Helical" evidence="5">
    <location>
        <begin position="227"/>
        <end position="245"/>
    </location>
</feature>
<evidence type="ECO:0000256" key="5">
    <source>
        <dbReference type="SAM" id="Phobius"/>
    </source>
</evidence>
<keyword evidence="2 5" id="KW-0812">Transmembrane</keyword>
<dbReference type="Gene3D" id="1.20.1740.10">
    <property type="entry name" value="Amino acid/polyamine transporter I"/>
    <property type="match status" value="1"/>
</dbReference>
<feature type="transmembrane region" description="Helical" evidence="5">
    <location>
        <begin position="20"/>
        <end position="45"/>
    </location>
</feature>
<dbReference type="GO" id="GO:0015179">
    <property type="term" value="F:L-amino acid transmembrane transporter activity"/>
    <property type="evidence" value="ECO:0007669"/>
    <property type="project" value="TreeGrafter"/>
</dbReference>
<dbReference type="EMBL" id="JANBQB010002148">
    <property type="protein sequence ID" value="KAJ1968321.1"/>
    <property type="molecule type" value="Genomic_DNA"/>
</dbReference>
<dbReference type="AlphaFoldDB" id="A0A9W8AY58"/>
<comment type="caution">
    <text evidence="6">The sequence shown here is derived from an EMBL/GenBank/DDBJ whole genome shotgun (WGS) entry which is preliminary data.</text>
</comment>
<dbReference type="OrthoDB" id="5982228at2759"/>
<feature type="transmembrane region" description="Helical" evidence="5">
    <location>
        <begin position="297"/>
        <end position="314"/>
    </location>
</feature>
<proteinExistence type="predicted"/>
<dbReference type="Proteomes" id="UP001151582">
    <property type="component" value="Unassembled WGS sequence"/>
</dbReference>
<name>A0A9W8AY58_9FUNG</name>
<dbReference type="InterPro" id="IPR050598">
    <property type="entry name" value="AminoAcid_Transporter"/>
</dbReference>
<comment type="subcellular location">
    <subcellularLocation>
        <location evidence="1">Membrane</location>
        <topology evidence="1">Multi-pass membrane protein</topology>
    </subcellularLocation>
</comment>
<gene>
    <name evidence="6" type="ORF">H4R34_006285</name>
</gene>
<reference evidence="6" key="1">
    <citation type="submission" date="2022-07" db="EMBL/GenBank/DDBJ databases">
        <title>Phylogenomic reconstructions and comparative analyses of Kickxellomycotina fungi.</title>
        <authorList>
            <person name="Reynolds N.K."/>
            <person name="Stajich J.E."/>
            <person name="Barry K."/>
            <person name="Grigoriev I.V."/>
            <person name="Crous P."/>
            <person name="Smith M.E."/>
        </authorList>
    </citation>
    <scope>NUCLEOTIDE SEQUENCE</scope>
    <source>
        <strain evidence="6">RSA 567</strain>
    </source>
</reference>
<dbReference type="PANTHER" id="PTHR11785:SF353">
    <property type="entry name" value="METHIONINE TRANSPORTER (EUROFUNG)"/>
    <property type="match status" value="1"/>
</dbReference>
<feature type="transmembrane region" description="Helical" evidence="5">
    <location>
        <begin position="257"/>
        <end position="277"/>
    </location>
</feature>
<dbReference type="PANTHER" id="PTHR11785">
    <property type="entry name" value="AMINO ACID TRANSPORTER"/>
    <property type="match status" value="1"/>
</dbReference>
<keyword evidence="7" id="KW-1185">Reference proteome</keyword>
<evidence type="ECO:0000256" key="4">
    <source>
        <dbReference type="ARBA" id="ARBA00023136"/>
    </source>
</evidence>